<evidence type="ECO:0000256" key="9">
    <source>
        <dbReference type="ARBA" id="ARBA00023316"/>
    </source>
</evidence>
<proteinExistence type="inferred from homology"/>
<gene>
    <name evidence="10" type="primary">murF</name>
    <name evidence="15" type="ORF">GCM10023342_25380</name>
</gene>
<keyword evidence="4 10" id="KW-0547">Nucleotide-binding</keyword>
<dbReference type="PANTHER" id="PTHR43024">
    <property type="entry name" value="UDP-N-ACETYLMURAMOYL-TRIPEPTIDE--D-ALANYL-D-ALANINE LIGASE"/>
    <property type="match status" value="1"/>
</dbReference>
<sequence length="455" mass="47699">MSGCGLETLDAVAAALGCEAPEAPARVAAIITDTRQLQPGDLFVALCGERFDGHDYLAQAREAGAIAAVVSRPVDDPLAQLLVADTRLALGLLGQARRRAWGGPLAAITGNSGKTTVKALLAAIFERRGSTLATHGNLNNDIGAPLTLLRLERSHRQAVVELGANHLGEIAWTSMLARPQVVVITNVTGAHVGEFGGMGRIAQAKAEILAGLSGDGTAVLNRDDAFFPFWRALVAEARIIDFGLTESARVNARDLVCDCRGRYAFTLVFAGQALGRVQLQLMGLHNVRNALAAAAAALALGAAEADVLAGLQGVVATPGRLMMSEGIRDCRLLDDTYNANPGAVKAALDTLATLPAPRWCFLGAIGELGDESAAWHADVGRYARSLEIDFLGTLGAEAEPAARAFGVNGCHFADWEALLRHAHEHLPVGASVLIKGSRSAGMERLVADLRADTPR</sequence>
<comment type="caution">
    <text evidence="15">The sequence shown here is derived from an EMBL/GenBank/DDBJ whole genome shotgun (WGS) entry which is preliminary data.</text>
</comment>
<dbReference type="Pfam" id="PF01225">
    <property type="entry name" value="Mur_ligase"/>
    <property type="match status" value="1"/>
</dbReference>
<evidence type="ECO:0000256" key="6">
    <source>
        <dbReference type="ARBA" id="ARBA00022960"/>
    </source>
</evidence>
<evidence type="ECO:0000256" key="10">
    <source>
        <dbReference type="HAMAP-Rule" id="MF_02019"/>
    </source>
</evidence>
<keyword evidence="5 10" id="KW-0067">ATP-binding</keyword>
<feature type="domain" description="Mur ligase N-terminal catalytic" evidence="12">
    <location>
        <begin position="29"/>
        <end position="74"/>
    </location>
</feature>
<comment type="similarity">
    <text evidence="10">Belongs to the MurCDEF family. MurF subfamily.</text>
</comment>
<keyword evidence="9 10" id="KW-0961">Cell wall biogenesis/degradation</keyword>
<keyword evidence="1 10" id="KW-0963">Cytoplasm</keyword>
<keyword evidence="7 10" id="KW-0573">Peptidoglycan synthesis</keyword>
<evidence type="ECO:0000313" key="16">
    <source>
        <dbReference type="Proteomes" id="UP001500074"/>
    </source>
</evidence>
<dbReference type="PANTHER" id="PTHR43024:SF1">
    <property type="entry name" value="UDP-N-ACETYLMURAMOYL-TRIPEPTIDE--D-ALANYL-D-ALANINE LIGASE"/>
    <property type="match status" value="1"/>
</dbReference>
<keyword evidence="6 10" id="KW-0133">Cell shape</keyword>
<dbReference type="InterPro" id="IPR004101">
    <property type="entry name" value="Mur_ligase_C"/>
</dbReference>
<evidence type="ECO:0000256" key="8">
    <source>
        <dbReference type="ARBA" id="ARBA00023306"/>
    </source>
</evidence>
<keyword evidence="16" id="KW-1185">Reference proteome</keyword>
<evidence type="ECO:0000259" key="13">
    <source>
        <dbReference type="Pfam" id="PF02875"/>
    </source>
</evidence>
<dbReference type="InterPro" id="IPR000713">
    <property type="entry name" value="Mur_ligase_N"/>
</dbReference>
<evidence type="ECO:0000259" key="14">
    <source>
        <dbReference type="Pfam" id="PF08245"/>
    </source>
</evidence>
<evidence type="ECO:0000256" key="5">
    <source>
        <dbReference type="ARBA" id="ARBA00022840"/>
    </source>
</evidence>
<dbReference type="EC" id="6.3.2.10" evidence="10 11"/>
<reference evidence="16" key="1">
    <citation type="journal article" date="2019" name="Int. J. Syst. Evol. Microbiol.">
        <title>The Global Catalogue of Microorganisms (GCM) 10K type strain sequencing project: providing services to taxonomists for standard genome sequencing and annotation.</title>
        <authorList>
            <consortium name="The Broad Institute Genomics Platform"/>
            <consortium name="The Broad Institute Genome Sequencing Center for Infectious Disease"/>
            <person name="Wu L."/>
            <person name="Ma J."/>
        </authorList>
    </citation>
    <scope>NUCLEOTIDE SEQUENCE [LARGE SCALE GENOMIC DNA]</scope>
    <source>
        <strain evidence="16">JCM 18472</strain>
    </source>
</reference>
<dbReference type="InterPro" id="IPR036615">
    <property type="entry name" value="Mur_ligase_C_dom_sf"/>
</dbReference>
<dbReference type="InterPro" id="IPR036565">
    <property type="entry name" value="Mur-like_cat_sf"/>
</dbReference>
<evidence type="ECO:0000259" key="12">
    <source>
        <dbReference type="Pfam" id="PF01225"/>
    </source>
</evidence>
<organism evidence="15 16">
    <name type="scientific">Modicisalibacter zincidurans</name>
    <dbReference type="NCBI Taxonomy" id="1178777"/>
    <lineage>
        <taxon>Bacteria</taxon>
        <taxon>Pseudomonadati</taxon>
        <taxon>Pseudomonadota</taxon>
        <taxon>Gammaproteobacteria</taxon>
        <taxon>Oceanospirillales</taxon>
        <taxon>Halomonadaceae</taxon>
        <taxon>Modicisalibacter</taxon>
    </lineage>
</organism>
<comment type="function">
    <text evidence="10 11">Involved in cell wall formation. Catalyzes the final step in the synthesis of UDP-N-acetylmuramoyl-pentapeptide, the precursor of murein.</text>
</comment>
<dbReference type="HAMAP" id="MF_02019">
    <property type="entry name" value="MurF"/>
    <property type="match status" value="1"/>
</dbReference>
<dbReference type="Proteomes" id="UP001500074">
    <property type="component" value="Unassembled WGS sequence"/>
</dbReference>
<keyword evidence="8 10" id="KW-0131">Cell cycle</keyword>
<dbReference type="RefSeq" id="WP_031383156.1">
    <property type="nucleotide sequence ID" value="NZ_BAABKI010000025.1"/>
</dbReference>
<comment type="catalytic activity">
    <reaction evidence="10 11">
        <text>D-alanyl-D-alanine + UDP-N-acetyl-alpha-D-muramoyl-L-alanyl-gamma-D-glutamyl-meso-2,6-diaminopimelate + ATP = UDP-N-acetyl-alpha-D-muramoyl-L-alanyl-gamma-D-glutamyl-meso-2,6-diaminopimeloyl-D-alanyl-D-alanine + ADP + phosphate + H(+)</text>
        <dbReference type="Rhea" id="RHEA:28374"/>
        <dbReference type="ChEBI" id="CHEBI:15378"/>
        <dbReference type="ChEBI" id="CHEBI:30616"/>
        <dbReference type="ChEBI" id="CHEBI:43474"/>
        <dbReference type="ChEBI" id="CHEBI:57822"/>
        <dbReference type="ChEBI" id="CHEBI:61386"/>
        <dbReference type="ChEBI" id="CHEBI:83905"/>
        <dbReference type="ChEBI" id="CHEBI:456216"/>
        <dbReference type="EC" id="6.3.2.10"/>
    </reaction>
</comment>
<dbReference type="SUPFAM" id="SSF53244">
    <property type="entry name" value="MurD-like peptide ligases, peptide-binding domain"/>
    <property type="match status" value="1"/>
</dbReference>
<dbReference type="InterPro" id="IPR005863">
    <property type="entry name" value="UDP-N-AcMur_synth"/>
</dbReference>
<dbReference type="Gene3D" id="3.40.1390.10">
    <property type="entry name" value="MurE/MurF, N-terminal domain"/>
    <property type="match status" value="1"/>
</dbReference>
<comment type="subcellular location">
    <subcellularLocation>
        <location evidence="10 11">Cytoplasm</location>
    </subcellularLocation>
</comment>
<comment type="caution">
    <text evidence="10">Lacks conserved residue(s) required for the propagation of feature annotation.</text>
</comment>
<dbReference type="Pfam" id="PF08245">
    <property type="entry name" value="Mur_ligase_M"/>
    <property type="match status" value="1"/>
</dbReference>
<dbReference type="SUPFAM" id="SSF53623">
    <property type="entry name" value="MurD-like peptide ligases, catalytic domain"/>
    <property type="match status" value="1"/>
</dbReference>
<protein>
    <recommendedName>
        <fullName evidence="10 11">UDP-N-acetylmuramoyl-tripeptide--D-alanyl-D-alanine ligase</fullName>
        <ecNumber evidence="10 11">6.3.2.10</ecNumber>
    </recommendedName>
    <alternativeName>
        <fullName evidence="10">D-alanyl-D-alanine-adding enzyme</fullName>
    </alternativeName>
</protein>
<dbReference type="InterPro" id="IPR035911">
    <property type="entry name" value="MurE/MurF_N"/>
</dbReference>
<evidence type="ECO:0000256" key="1">
    <source>
        <dbReference type="ARBA" id="ARBA00022490"/>
    </source>
</evidence>
<evidence type="ECO:0000256" key="7">
    <source>
        <dbReference type="ARBA" id="ARBA00022984"/>
    </source>
</evidence>
<feature type="domain" description="Mur ligase central" evidence="14">
    <location>
        <begin position="108"/>
        <end position="297"/>
    </location>
</feature>
<dbReference type="InterPro" id="IPR051046">
    <property type="entry name" value="MurCDEF_CellWall_CoF430Synth"/>
</dbReference>
<dbReference type="Pfam" id="PF02875">
    <property type="entry name" value="Mur_ligase_C"/>
    <property type="match status" value="1"/>
</dbReference>
<evidence type="ECO:0000256" key="4">
    <source>
        <dbReference type="ARBA" id="ARBA00022741"/>
    </source>
</evidence>
<dbReference type="SUPFAM" id="SSF63418">
    <property type="entry name" value="MurE/MurF N-terminal domain"/>
    <property type="match status" value="1"/>
</dbReference>
<evidence type="ECO:0000313" key="15">
    <source>
        <dbReference type="EMBL" id="GAA5177399.1"/>
    </source>
</evidence>
<dbReference type="EMBL" id="BAABKI010000025">
    <property type="protein sequence ID" value="GAA5177399.1"/>
    <property type="molecule type" value="Genomic_DNA"/>
</dbReference>
<accession>A0ABP9RHP9</accession>
<feature type="domain" description="Mur ligase C-terminal" evidence="13">
    <location>
        <begin position="319"/>
        <end position="438"/>
    </location>
</feature>
<comment type="pathway">
    <text evidence="10 11">Cell wall biogenesis; peptidoglycan biosynthesis.</text>
</comment>
<name>A0ABP9RHP9_9GAMM</name>
<keyword evidence="3 10" id="KW-0132">Cell division</keyword>
<dbReference type="Gene3D" id="3.40.1190.10">
    <property type="entry name" value="Mur-like, catalytic domain"/>
    <property type="match status" value="1"/>
</dbReference>
<dbReference type="InterPro" id="IPR013221">
    <property type="entry name" value="Mur_ligase_cen"/>
</dbReference>
<dbReference type="GO" id="GO:0016874">
    <property type="term" value="F:ligase activity"/>
    <property type="evidence" value="ECO:0007669"/>
    <property type="project" value="UniProtKB-KW"/>
</dbReference>
<dbReference type="Gene3D" id="3.90.190.20">
    <property type="entry name" value="Mur ligase, C-terminal domain"/>
    <property type="match status" value="1"/>
</dbReference>
<evidence type="ECO:0000256" key="2">
    <source>
        <dbReference type="ARBA" id="ARBA00022598"/>
    </source>
</evidence>
<dbReference type="NCBIfam" id="TIGR01143">
    <property type="entry name" value="murF"/>
    <property type="match status" value="1"/>
</dbReference>
<keyword evidence="2 10" id="KW-0436">Ligase</keyword>
<evidence type="ECO:0000256" key="3">
    <source>
        <dbReference type="ARBA" id="ARBA00022618"/>
    </source>
</evidence>
<evidence type="ECO:0000256" key="11">
    <source>
        <dbReference type="RuleBase" id="RU004136"/>
    </source>
</evidence>